<feature type="domain" description="TonB-dependent receptor plug" evidence="14">
    <location>
        <begin position="124"/>
        <end position="233"/>
    </location>
</feature>
<evidence type="ECO:0000313" key="16">
    <source>
        <dbReference type="Proteomes" id="UP001500367"/>
    </source>
</evidence>
<gene>
    <name evidence="15" type="ORF">GCM10022389_10510</name>
</gene>
<keyword evidence="16" id="KW-1185">Reference proteome</keyword>
<dbReference type="SUPFAM" id="SSF56935">
    <property type="entry name" value="Porins"/>
    <property type="match status" value="1"/>
</dbReference>
<accession>A0ABP7VJV2</accession>
<evidence type="ECO:0000313" key="15">
    <source>
        <dbReference type="EMBL" id="GAA4067387.1"/>
    </source>
</evidence>
<proteinExistence type="inferred from homology"/>
<dbReference type="Gene3D" id="2.60.40.1120">
    <property type="entry name" value="Carboxypeptidase-like, regulatory domain"/>
    <property type="match status" value="1"/>
</dbReference>
<evidence type="ECO:0000256" key="12">
    <source>
        <dbReference type="SAM" id="SignalP"/>
    </source>
</evidence>
<dbReference type="InterPro" id="IPR039426">
    <property type="entry name" value="TonB-dep_rcpt-like"/>
</dbReference>
<evidence type="ECO:0000256" key="10">
    <source>
        <dbReference type="PROSITE-ProRule" id="PRU01360"/>
    </source>
</evidence>
<comment type="similarity">
    <text evidence="10 11">Belongs to the TonB-dependent receptor family.</text>
</comment>
<dbReference type="PANTHER" id="PTHR30069">
    <property type="entry name" value="TONB-DEPENDENT OUTER MEMBRANE RECEPTOR"/>
    <property type="match status" value="1"/>
</dbReference>
<keyword evidence="8 15" id="KW-0675">Receptor</keyword>
<dbReference type="Pfam" id="PF07715">
    <property type="entry name" value="Plug"/>
    <property type="match status" value="1"/>
</dbReference>
<evidence type="ECO:0000256" key="7">
    <source>
        <dbReference type="ARBA" id="ARBA00023136"/>
    </source>
</evidence>
<dbReference type="Gene3D" id="2.170.130.10">
    <property type="entry name" value="TonB-dependent receptor, plug domain"/>
    <property type="match status" value="1"/>
</dbReference>
<dbReference type="Pfam" id="PF13715">
    <property type="entry name" value="CarbopepD_reg_2"/>
    <property type="match status" value="1"/>
</dbReference>
<dbReference type="InterPro" id="IPR036942">
    <property type="entry name" value="Beta-barrel_TonB_sf"/>
</dbReference>
<organism evidence="15 16">
    <name type="scientific">Flavobacterium cheonanense</name>
    <dbReference type="NCBI Taxonomy" id="706183"/>
    <lineage>
        <taxon>Bacteria</taxon>
        <taxon>Pseudomonadati</taxon>
        <taxon>Bacteroidota</taxon>
        <taxon>Flavobacteriia</taxon>
        <taxon>Flavobacteriales</taxon>
        <taxon>Flavobacteriaceae</taxon>
        <taxon>Flavobacterium</taxon>
    </lineage>
</organism>
<dbReference type="PROSITE" id="PS52016">
    <property type="entry name" value="TONB_DEPENDENT_REC_3"/>
    <property type="match status" value="1"/>
</dbReference>
<keyword evidence="7 10" id="KW-0472">Membrane</keyword>
<keyword evidence="5 12" id="KW-0732">Signal</keyword>
<keyword evidence="4 10" id="KW-0812">Transmembrane</keyword>
<comment type="subcellular location">
    <subcellularLocation>
        <location evidence="1 10">Cell outer membrane</location>
        <topology evidence="1 10">Multi-pass membrane protein</topology>
    </subcellularLocation>
</comment>
<evidence type="ECO:0000259" key="13">
    <source>
        <dbReference type="Pfam" id="PF00593"/>
    </source>
</evidence>
<evidence type="ECO:0000256" key="9">
    <source>
        <dbReference type="ARBA" id="ARBA00023237"/>
    </source>
</evidence>
<evidence type="ECO:0000256" key="5">
    <source>
        <dbReference type="ARBA" id="ARBA00022729"/>
    </source>
</evidence>
<keyword evidence="6 11" id="KW-0798">TonB box</keyword>
<keyword evidence="2 10" id="KW-0813">Transport</keyword>
<evidence type="ECO:0000256" key="4">
    <source>
        <dbReference type="ARBA" id="ARBA00022692"/>
    </source>
</evidence>
<dbReference type="InterPro" id="IPR037066">
    <property type="entry name" value="Plug_dom_sf"/>
</dbReference>
<dbReference type="InterPro" id="IPR008969">
    <property type="entry name" value="CarboxyPept-like_regulatory"/>
</dbReference>
<sequence length="924" mass="101858">MKKVTTNLFSVMFLLMATVMFSQGKIKGTILDSELNAGLPGVNVVVKGSSTGASTDIYGKFTLSTTASTGQVVISYIGYKTQTVNFTVKNGETVDLGSIKLASDASQLEEVVIKGSSLFDIAKDRKTPVAVSTIKAAEIQQKLGNKEFVEILNTTPSVYASKGSGGFGDSRITVRGFGQENIAVMINGMPVNDMENGRVFWSNWAGLSDVASSMQVQRGLGSSRLAISSVGGTINIVTKSSQRKEGGFVNAMTGNDDYRKFVATYSTGKMKNGLSASILMSSTGGDGYVDGTKFEGQNYFLAFGYEINKKHNLEFTFTGAPQWHHQRSTGITIQRYINRGENGEPNRKWNEDWGYLDGKEFNVRRNFYHKPVGSLNWEWDINSTTKLNALVYGSWGRGGGSGAFGNVVAGTTNLNYANNRLRDANGLVNYELIRQYNQGQIITIPNANFTGTVNTSKAPEAGFGNVNTASNGISMISGINSHNWFGGIMNINKKFDKITIDAGIDYRTYKGIHVRNVNDLLGADFYKDTRNVNNNPFYTNETFVASPSLNPFFNATKNTIVDRDWDGLVNWIGGFAQAEYATEKLTAFVQGAISNQDFQRVDRFLYTNADPVQTSEKQNRLGGNIKLGANYNLNDKHNVFANVGYYSRQPFIDAIFPNSRNLVNDDVVNEKILGIEAGYGFRSPKFNANVNVYRTQWDDRFTSRGDTAPSNPQGYFVFNGVSQLHQGAELDFNYKPIATLRINGMFSIGDWSYKGESTGDTFNNQNEIIATGTKVYLDNVRVGSAAQLTSSLGLDYEFIPKFKFNITGNYYDKLYADINPASFSNQINKGTLQLPSYYVFDAGLNYKLAVGSGKKDSVSLTLNVDNLFDEFFILESQTNIFADDVASGGQTYNQLGRTYNGVADANRVWFGFGRTWNFGITYNF</sequence>
<dbReference type="Pfam" id="PF00593">
    <property type="entry name" value="TonB_dep_Rec_b-barrel"/>
    <property type="match status" value="1"/>
</dbReference>
<dbReference type="InterPro" id="IPR012910">
    <property type="entry name" value="Plug_dom"/>
</dbReference>
<dbReference type="PANTHER" id="PTHR30069:SF29">
    <property type="entry name" value="HEMOGLOBIN AND HEMOGLOBIN-HAPTOGLOBIN-BINDING PROTEIN 1-RELATED"/>
    <property type="match status" value="1"/>
</dbReference>
<comment type="caution">
    <text evidence="15">The sequence shown here is derived from an EMBL/GenBank/DDBJ whole genome shotgun (WGS) entry which is preliminary data.</text>
</comment>
<evidence type="ECO:0000256" key="8">
    <source>
        <dbReference type="ARBA" id="ARBA00023170"/>
    </source>
</evidence>
<evidence type="ECO:0000259" key="14">
    <source>
        <dbReference type="Pfam" id="PF07715"/>
    </source>
</evidence>
<evidence type="ECO:0000256" key="2">
    <source>
        <dbReference type="ARBA" id="ARBA00022448"/>
    </source>
</evidence>
<dbReference type="SUPFAM" id="SSF49464">
    <property type="entry name" value="Carboxypeptidase regulatory domain-like"/>
    <property type="match status" value="1"/>
</dbReference>
<evidence type="ECO:0000256" key="6">
    <source>
        <dbReference type="ARBA" id="ARBA00023077"/>
    </source>
</evidence>
<feature type="chain" id="PRO_5046256911" evidence="12">
    <location>
        <begin position="23"/>
        <end position="924"/>
    </location>
</feature>
<evidence type="ECO:0000256" key="1">
    <source>
        <dbReference type="ARBA" id="ARBA00004571"/>
    </source>
</evidence>
<dbReference type="Gene3D" id="2.40.170.20">
    <property type="entry name" value="TonB-dependent receptor, beta-barrel domain"/>
    <property type="match status" value="1"/>
</dbReference>
<dbReference type="InterPro" id="IPR000531">
    <property type="entry name" value="Beta-barrel_TonB"/>
</dbReference>
<dbReference type="Proteomes" id="UP001500367">
    <property type="component" value="Unassembled WGS sequence"/>
</dbReference>
<feature type="signal peptide" evidence="12">
    <location>
        <begin position="1"/>
        <end position="22"/>
    </location>
</feature>
<keyword evidence="9 10" id="KW-0998">Cell outer membrane</keyword>
<name>A0ABP7VJV2_9FLAO</name>
<dbReference type="RefSeq" id="WP_344815702.1">
    <property type="nucleotide sequence ID" value="NZ_BAABCT010000002.1"/>
</dbReference>
<evidence type="ECO:0000256" key="11">
    <source>
        <dbReference type="RuleBase" id="RU003357"/>
    </source>
</evidence>
<dbReference type="EMBL" id="BAABCT010000002">
    <property type="protein sequence ID" value="GAA4067387.1"/>
    <property type="molecule type" value="Genomic_DNA"/>
</dbReference>
<evidence type="ECO:0000256" key="3">
    <source>
        <dbReference type="ARBA" id="ARBA00022452"/>
    </source>
</evidence>
<reference evidence="16" key="1">
    <citation type="journal article" date="2019" name="Int. J. Syst. Evol. Microbiol.">
        <title>The Global Catalogue of Microorganisms (GCM) 10K type strain sequencing project: providing services to taxonomists for standard genome sequencing and annotation.</title>
        <authorList>
            <consortium name="The Broad Institute Genomics Platform"/>
            <consortium name="The Broad Institute Genome Sequencing Center for Infectious Disease"/>
            <person name="Wu L."/>
            <person name="Ma J."/>
        </authorList>
    </citation>
    <scope>NUCLEOTIDE SEQUENCE [LARGE SCALE GENOMIC DNA]</scope>
    <source>
        <strain evidence="16">JCM 17069</strain>
    </source>
</reference>
<keyword evidence="3 10" id="KW-1134">Transmembrane beta strand</keyword>
<feature type="domain" description="TonB-dependent receptor-like beta-barrel" evidence="13">
    <location>
        <begin position="382"/>
        <end position="867"/>
    </location>
</feature>
<protein>
    <submittedName>
        <fullName evidence="15">TonB-dependent receptor</fullName>
    </submittedName>
</protein>